<dbReference type="EMBL" id="SLXU01000014">
    <property type="protein sequence ID" value="TCP59973.1"/>
    <property type="molecule type" value="Genomic_DNA"/>
</dbReference>
<dbReference type="Proteomes" id="UP000295050">
    <property type="component" value="Unassembled WGS sequence"/>
</dbReference>
<gene>
    <name evidence="3" type="ORF">EV663_11469</name>
    <name evidence="2" type="ORF">EV663_12616</name>
</gene>
<name>A0A4R2R783_9RHOB</name>
<accession>A0A4R2R783</accession>
<evidence type="ECO:0000256" key="1">
    <source>
        <dbReference type="SAM" id="Phobius"/>
    </source>
</evidence>
<reference evidence="2 4" key="1">
    <citation type="submission" date="2019-03" db="EMBL/GenBank/DDBJ databases">
        <title>Genomic Encyclopedia of Type Strains, Phase IV (KMG-IV): sequencing the most valuable type-strain genomes for metagenomic binning, comparative biology and taxonomic classification.</title>
        <authorList>
            <person name="Goeker M."/>
        </authorList>
    </citation>
    <scope>NUCLEOTIDE SEQUENCE [LARGE SCALE GENOMIC DNA]</scope>
    <source>
        <strain evidence="2 4">DSM 24766</strain>
    </source>
</reference>
<sequence length="52" mass="6036">MRRSKLDGGFRELRVARGASRRLFGAIFLFSIFVNLLMLTGPLFMLQVYDRV</sequence>
<evidence type="ECO:0000313" key="3">
    <source>
        <dbReference type="EMBL" id="TCP59973.1"/>
    </source>
</evidence>
<keyword evidence="1" id="KW-1133">Transmembrane helix</keyword>
<keyword evidence="4" id="KW-1185">Reference proteome</keyword>
<dbReference type="AlphaFoldDB" id="A0A4R2R783"/>
<keyword evidence="1" id="KW-0812">Transmembrane</keyword>
<keyword evidence="1" id="KW-0472">Membrane</keyword>
<dbReference type="EMBL" id="SLXU01000026">
    <property type="protein sequence ID" value="TCP58453.1"/>
    <property type="molecule type" value="Genomic_DNA"/>
</dbReference>
<evidence type="ECO:0000313" key="4">
    <source>
        <dbReference type="Proteomes" id="UP000295050"/>
    </source>
</evidence>
<feature type="non-terminal residue" evidence="2">
    <location>
        <position position="52"/>
    </location>
</feature>
<proteinExistence type="predicted"/>
<feature type="transmembrane region" description="Helical" evidence="1">
    <location>
        <begin position="21"/>
        <end position="46"/>
    </location>
</feature>
<comment type="caution">
    <text evidence="2">The sequence shown here is derived from an EMBL/GenBank/DDBJ whole genome shotgun (WGS) entry which is preliminary data.</text>
</comment>
<evidence type="ECO:0000313" key="2">
    <source>
        <dbReference type="EMBL" id="TCP58453.1"/>
    </source>
</evidence>
<organism evidence="2 4">
    <name type="scientific">Rhodovulum bhavnagarense</name>
    <dbReference type="NCBI Taxonomy" id="992286"/>
    <lineage>
        <taxon>Bacteria</taxon>
        <taxon>Pseudomonadati</taxon>
        <taxon>Pseudomonadota</taxon>
        <taxon>Alphaproteobacteria</taxon>
        <taxon>Rhodobacterales</taxon>
        <taxon>Paracoccaceae</taxon>
        <taxon>Rhodovulum</taxon>
    </lineage>
</organism>
<protein>
    <submittedName>
        <fullName evidence="2">Uncharacterized protein</fullName>
    </submittedName>
</protein>